<dbReference type="InterPro" id="IPR014017">
    <property type="entry name" value="DNA_helicase_UvrD-like_C"/>
</dbReference>
<dbReference type="InterPro" id="IPR014016">
    <property type="entry name" value="UvrD-like_ATP-bd"/>
</dbReference>
<dbReference type="InterPro" id="IPR000212">
    <property type="entry name" value="DNA_helicase_UvrD/REP"/>
</dbReference>
<keyword evidence="1 15" id="KW-0540">Nuclease</keyword>
<evidence type="ECO:0000256" key="5">
    <source>
        <dbReference type="ARBA" id="ARBA00022801"/>
    </source>
</evidence>
<keyword evidence="8 15" id="KW-0067">ATP-binding</keyword>
<dbReference type="GO" id="GO:0008854">
    <property type="term" value="F:exodeoxyribonuclease V activity"/>
    <property type="evidence" value="ECO:0007669"/>
    <property type="project" value="UniProtKB-EC"/>
</dbReference>
<comment type="domain">
    <text evidence="15">The N-terminal DNA-binding domain is a ssDNA-dependent ATPase and has ATP-dependent 3'-5' helicase function. This domain interacts with RecC.</text>
</comment>
<protein>
    <recommendedName>
        <fullName evidence="15">RecBCD enzyme subunit RecB</fullName>
        <ecNumber evidence="15">3.1.11.5</ecNumber>
        <ecNumber evidence="15">5.6.2.4</ecNumber>
    </recommendedName>
    <alternativeName>
        <fullName evidence="15">DNA 3'-5' helicase subunit RecB</fullName>
    </alternativeName>
    <alternativeName>
        <fullName evidence="15">Exonuclease V subunit RecB</fullName>
        <shortName evidence="15">ExoV subunit RecB</shortName>
    </alternativeName>
    <alternativeName>
        <fullName evidence="15">Helicase/nuclease RecBCD subunit RecB</fullName>
    </alternativeName>
</protein>
<dbReference type="Gene3D" id="3.40.50.300">
    <property type="entry name" value="P-loop containing nucleotide triphosphate hydrolases"/>
    <property type="match status" value="2"/>
</dbReference>
<gene>
    <name evidence="15 19" type="primary">recB</name>
    <name evidence="19" type="ORF">ISS99_18455</name>
</gene>
<evidence type="ECO:0000256" key="1">
    <source>
        <dbReference type="ARBA" id="ARBA00022722"/>
    </source>
</evidence>
<dbReference type="Pfam" id="PF00580">
    <property type="entry name" value="UvrD-helicase"/>
    <property type="match status" value="1"/>
</dbReference>
<comment type="subunit">
    <text evidence="15">Heterotrimer of RecB, RecC and RecD. All subunits contribute to DNA-binding. Interacts with RecA.</text>
</comment>
<comment type="domain">
    <text evidence="15">The C-terminal domain has nuclease activity and interacts with RecD. It interacts with RecA, facilitating its loading onto ssDNA.</text>
</comment>
<dbReference type="PROSITE" id="PS51217">
    <property type="entry name" value="UVRD_HELICASE_CTER"/>
    <property type="match status" value="1"/>
</dbReference>
<evidence type="ECO:0000256" key="13">
    <source>
        <dbReference type="ARBA" id="ARBA00034617"/>
    </source>
</evidence>
<evidence type="ECO:0000256" key="11">
    <source>
        <dbReference type="ARBA" id="ARBA00023204"/>
    </source>
</evidence>
<evidence type="ECO:0000256" key="14">
    <source>
        <dbReference type="ARBA" id="ARBA00048988"/>
    </source>
</evidence>
<dbReference type="InterPro" id="IPR011335">
    <property type="entry name" value="Restrct_endonuc-II-like"/>
</dbReference>
<evidence type="ECO:0000256" key="12">
    <source>
        <dbReference type="ARBA" id="ARBA00023235"/>
    </source>
</evidence>
<organism evidence="19 20">
    <name type="scientific">Dyella mobilis</name>
    <dbReference type="NCBI Taxonomy" id="1849582"/>
    <lineage>
        <taxon>Bacteria</taxon>
        <taxon>Pseudomonadati</taxon>
        <taxon>Pseudomonadota</taxon>
        <taxon>Gammaproteobacteria</taxon>
        <taxon>Lysobacterales</taxon>
        <taxon>Rhodanobacteraceae</taxon>
        <taxon>Dyella</taxon>
    </lineage>
</organism>
<keyword evidence="6 15" id="KW-0347">Helicase</keyword>
<evidence type="ECO:0000256" key="3">
    <source>
        <dbReference type="ARBA" id="ARBA00022741"/>
    </source>
</evidence>
<keyword evidence="20" id="KW-1185">Reference proteome</keyword>
<keyword evidence="7 15" id="KW-0269">Exonuclease</keyword>
<comment type="catalytic activity">
    <reaction evidence="15">
        <text>Exonucleolytic cleavage (in the presence of ATP) in either 5'- to 3'- or 3'- to 5'-direction to yield 5'-phosphooligonucleotides.</text>
        <dbReference type="EC" id="3.1.11.5"/>
    </reaction>
</comment>
<evidence type="ECO:0000313" key="20">
    <source>
        <dbReference type="Proteomes" id="UP001430193"/>
    </source>
</evidence>
<dbReference type="Gene3D" id="1.10.486.10">
    <property type="entry name" value="PCRA, domain 4"/>
    <property type="match status" value="1"/>
</dbReference>
<evidence type="ECO:0000259" key="17">
    <source>
        <dbReference type="PROSITE" id="PS51198"/>
    </source>
</evidence>
<accession>A0ABS2KKR8</accession>
<keyword evidence="11 15" id="KW-0234">DNA repair</keyword>
<dbReference type="InterPro" id="IPR027417">
    <property type="entry name" value="P-loop_NTPase"/>
</dbReference>
<feature type="binding site" evidence="15">
    <location>
        <position position="1121"/>
    </location>
    <ligand>
        <name>Mg(2+)</name>
        <dbReference type="ChEBI" id="CHEBI:18420"/>
    </ligand>
</feature>
<dbReference type="Proteomes" id="UP001430193">
    <property type="component" value="Unassembled WGS sequence"/>
</dbReference>
<evidence type="ECO:0000256" key="2">
    <source>
        <dbReference type="ARBA" id="ARBA00022723"/>
    </source>
</evidence>
<feature type="binding site" evidence="16">
    <location>
        <begin position="22"/>
        <end position="29"/>
    </location>
    <ligand>
        <name>ATP</name>
        <dbReference type="ChEBI" id="CHEBI:30616"/>
    </ligand>
</feature>
<sequence>MNGMAPLAPLQLPLHGIQLIEASAGTGKTWTLAALYLRLVLGHGGQAPRLPAQILVVTFTRAATAELRERIRERLASAAAAFRGQQQADDFLRQLIDAYPDAHARAAAARQLELAAQWMDEAAVYTIHGWCQRMLAQHAFEGGESVEEVADENARLAEAVRDYWRRFYAVLDQADAACIARQWSEPPALQRAIKPLLRLPAQHLRIDGQPLPAVDDLVHALHRHEAPRRQAEHAAREAWSADADAIEQMLREAVLSKTLKNNIFRLETVERESVALRAWLDGAQADKKLLERYTQSKLNSATSKNGTPPAHAAFAAVEKLVDILDAEAPVAALLLAHALPWIHVRIDQIRERQATPGFDDMLRQLDAALSGPGGALLADTLATQYPLALIDEFQDTDPLQWRIFQRIYAERADTALLLIGDPKQAIYAFRGADIHTYLAARGEAQSPTWTLTTNFRSTSTLVNAVNRIYQHAESQPWGAFAFGHGERGLPFIPVRSSGGKRSLLHDGQPVPSIQLQVLAGGEVMAGGTYIETAAAHAAARIVDLLDAAQAGQCAFFEDGNEHQATALRPRDIAVLVRSGSEASAMRAALRQRNVASVYLSERDSVYASLEAADVLLWLQACAEPSSDRAMRTALASVSMDRNLGELDRLNHDEAYWEACGECFRQLQATWQRHGVLATLHNLLHAFDLPARLLAKPNGERALTNLQHLAELLQHAATRLDGEHALIRYLAVQIARAGERDTETTEDQIVRLESEADLVKIITIHKSKGLQYPVVMLPFVCRFQDSPRNSPQPWHDDQGQAWIDLQPGDDALARIERERLQEDLRLLYVALTRAEHACWLGVACTVDGRSKASTLSRSAFGYVLAGGEAIEPSSLLARLHALRGEEDGIHIHVATEPAGIHRYHPQERAPMQRAARSYQQPQPEPWWIASYSSLTHGAGETLRPSAPETATQDVLTETAREAVEWTAIEQDTGIHAFPRGAEPGTFLHDLLEWTAEVGFSTAVDDLPLLGQEVTRRCQRRGWSTWSEPLAQWLPTLLSTPLPLPDGGTLALADIDNRWRYQAELEFWFEANHVDTHRLDQLVSQHTLQGAPRPALPHGRINGMLKGFIDLIVEQDGRYYVIDYKSNWLGETTAAYTPAAMREATLHARYDLQYAIYTLALHRQLRARLPGYDYERHIGGAIYLYLRGVDPSGHGVHVERLPFALIDAMDRLFARGARNDVA</sequence>
<dbReference type="Gene3D" id="3.90.320.10">
    <property type="match status" value="1"/>
</dbReference>
<proteinExistence type="inferred from homology"/>
<dbReference type="NCBIfam" id="TIGR00609">
    <property type="entry name" value="recB"/>
    <property type="match status" value="1"/>
</dbReference>
<name>A0ABS2KKR8_9GAMM</name>
<comment type="caution">
    <text evidence="19">The sequence shown here is derived from an EMBL/GenBank/DDBJ whole genome shotgun (WGS) entry which is preliminary data.</text>
</comment>
<keyword evidence="3 15" id="KW-0547">Nucleotide-binding</keyword>
<feature type="domain" description="UvrD-like helicase ATP-binding" evidence="17">
    <location>
        <begin position="1"/>
        <end position="458"/>
    </location>
</feature>
<dbReference type="SUPFAM" id="SSF52980">
    <property type="entry name" value="Restriction endonuclease-like"/>
    <property type="match status" value="1"/>
</dbReference>
<comment type="similarity">
    <text evidence="15">Belongs to the helicase family. UvrD subfamily.</text>
</comment>
<feature type="binding site" evidence="15">
    <location>
        <position position="1108"/>
    </location>
    <ligand>
        <name>Mg(2+)</name>
        <dbReference type="ChEBI" id="CHEBI:18420"/>
    </ligand>
</feature>
<keyword evidence="2 15" id="KW-0479">Metal-binding</keyword>
<evidence type="ECO:0000313" key="19">
    <source>
        <dbReference type="EMBL" id="MBM7131509.1"/>
    </source>
</evidence>
<keyword evidence="12 15" id="KW-0413">Isomerase</keyword>
<reference evidence="19" key="1">
    <citation type="submission" date="2020-10" db="EMBL/GenBank/DDBJ databases">
        <title>Phylogeny of dyella-like bacteria.</title>
        <authorList>
            <person name="Fu J."/>
        </authorList>
    </citation>
    <scope>NUCLEOTIDE SEQUENCE</scope>
    <source>
        <strain evidence="19">DHON07</strain>
    </source>
</reference>
<evidence type="ECO:0000256" key="7">
    <source>
        <dbReference type="ARBA" id="ARBA00022839"/>
    </source>
</evidence>
<dbReference type="InterPro" id="IPR011604">
    <property type="entry name" value="PDDEXK-like_dom_sf"/>
</dbReference>
<comment type="cofactor">
    <cofactor evidence="15">
        <name>Mg(2+)</name>
        <dbReference type="ChEBI" id="CHEBI:18420"/>
    </cofactor>
    <text evidence="15">Binds 1 Mg(2+) ion per subunit.</text>
</comment>
<evidence type="ECO:0000256" key="4">
    <source>
        <dbReference type="ARBA" id="ARBA00022763"/>
    </source>
</evidence>
<dbReference type="PANTHER" id="PTHR11070">
    <property type="entry name" value="UVRD / RECB / PCRA DNA HELICASE FAMILY MEMBER"/>
    <property type="match status" value="1"/>
</dbReference>
<comment type="catalytic activity">
    <reaction evidence="14 15">
        <text>ATP + H2O = ADP + phosphate + H(+)</text>
        <dbReference type="Rhea" id="RHEA:13065"/>
        <dbReference type="ChEBI" id="CHEBI:15377"/>
        <dbReference type="ChEBI" id="CHEBI:15378"/>
        <dbReference type="ChEBI" id="CHEBI:30616"/>
        <dbReference type="ChEBI" id="CHEBI:43474"/>
        <dbReference type="ChEBI" id="CHEBI:456216"/>
        <dbReference type="EC" id="5.6.2.4"/>
    </reaction>
</comment>
<dbReference type="EC" id="3.1.11.5" evidence="15"/>
<dbReference type="EMBL" id="JADIKF010000040">
    <property type="protein sequence ID" value="MBM7131509.1"/>
    <property type="molecule type" value="Genomic_DNA"/>
</dbReference>
<feature type="active site" description="For nuclease activity" evidence="15">
    <location>
        <position position="1121"/>
    </location>
</feature>
<evidence type="ECO:0000256" key="6">
    <source>
        <dbReference type="ARBA" id="ARBA00022806"/>
    </source>
</evidence>
<dbReference type="PANTHER" id="PTHR11070:SF23">
    <property type="entry name" value="RECBCD ENZYME SUBUNIT RECB"/>
    <property type="match status" value="1"/>
</dbReference>
<dbReference type="SUPFAM" id="SSF52540">
    <property type="entry name" value="P-loop containing nucleoside triphosphate hydrolases"/>
    <property type="match status" value="1"/>
</dbReference>
<dbReference type="Pfam" id="PF12705">
    <property type="entry name" value="PDDEXK_1"/>
    <property type="match status" value="1"/>
</dbReference>
<dbReference type="PROSITE" id="PS51198">
    <property type="entry name" value="UVRD_HELICASE_ATP_BIND"/>
    <property type="match status" value="1"/>
</dbReference>
<keyword evidence="4 15" id="KW-0227">DNA damage</keyword>
<comment type="miscellaneous">
    <text evidence="15">In the RecBCD complex, RecB has a slow 3'-5' helicase, an exonuclease activity and loads RecA onto ssDNA, RecD has a fast 5'-3' helicase activity, while RecC stimulates the ATPase and processivity of the RecB helicase and contributes to recognition of the Chi site.</text>
</comment>
<keyword evidence="9 15" id="KW-0460">Magnesium</keyword>
<dbReference type="InterPro" id="IPR038726">
    <property type="entry name" value="PDDEXK_AddAB-type"/>
</dbReference>
<dbReference type="CDD" id="cd22352">
    <property type="entry name" value="RecB_C-like"/>
    <property type="match status" value="1"/>
</dbReference>
<evidence type="ECO:0000256" key="15">
    <source>
        <dbReference type="HAMAP-Rule" id="MF_01485"/>
    </source>
</evidence>
<feature type="binding site" evidence="15">
    <location>
        <position position="987"/>
    </location>
    <ligand>
        <name>Mg(2+)</name>
        <dbReference type="ChEBI" id="CHEBI:18420"/>
    </ligand>
</feature>
<feature type="domain" description="UvrD-like helicase C-terminal" evidence="18">
    <location>
        <begin position="459"/>
        <end position="768"/>
    </location>
</feature>
<evidence type="ECO:0000259" key="18">
    <source>
        <dbReference type="PROSITE" id="PS51217"/>
    </source>
</evidence>
<feature type="region of interest" description="DNA-binding and helicase activity, interacts with RecC" evidence="15">
    <location>
        <begin position="1"/>
        <end position="899"/>
    </location>
</feature>
<comment type="function">
    <text evidence="15">A helicase/nuclease that prepares dsDNA breaks (DSB) for recombinational DNA repair. Binds to DSBs and unwinds DNA via a highly rapid and processive ATP-dependent bidirectional helicase activity. Unwinds dsDNA until it encounters a Chi (crossover hotspot instigator) sequence from the 3' direction. Cuts ssDNA a few nucleotides 3' to the Chi site. The properties and activities of the enzyme are changed at Chi. The Chi-altered holoenzyme produces a long 3'-ssDNA overhang and facilitates RecA-binding to the ssDNA for homologous DNA recombination and repair. Holoenzyme degrades any linearized DNA that is unable to undergo homologous recombination. In the holoenzyme this subunit contributes ATPase, 3'-5' helicase, exonuclease activity and loads RecA onto ssDNA.</text>
</comment>
<evidence type="ECO:0000256" key="8">
    <source>
        <dbReference type="ARBA" id="ARBA00022840"/>
    </source>
</evidence>
<feature type="region of interest" description="Nuclease activity, interacts with RecD and RecA" evidence="15">
    <location>
        <begin position="924"/>
        <end position="1220"/>
    </location>
</feature>
<dbReference type="InterPro" id="IPR004586">
    <property type="entry name" value="RecB"/>
</dbReference>
<keyword evidence="10 15" id="KW-0238">DNA-binding</keyword>
<evidence type="ECO:0000256" key="9">
    <source>
        <dbReference type="ARBA" id="ARBA00022842"/>
    </source>
</evidence>
<dbReference type="EC" id="5.6.2.4" evidence="15"/>
<dbReference type="Pfam" id="PF13361">
    <property type="entry name" value="UvrD_C"/>
    <property type="match status" value="1"/>
</dbReference>
<dbReference type="HAMAP" id="MF_01485">
    <property type="entry name" value="RecB"/>
    <property type="match status" value="1"/>
</dbReference>
<keyword evidence="5 15" id="KW-0378">Hydrolase</keyword>
<evidence type="ECO:0000256" key="16">
    <source>
        <dbReference type="PROSITE-ProRule" id="PRU00560"/>
    </source>
</evidence>
<dbReference type="Gene3D" id="1.10.3170.10">
    <property type="entry name" value="Recbcd, chain B, domain 2"/>
    <property type="match status" value="1"/>
</dbReference>
<evidence type="ECO:0000256" key="10">
    <source>
        <dbReference type="ARBA" id="ARBA00023125"/>
    </source>
</evidence>
<comment type="catalytic activity">
    <reaction evidence="13 15">
        <text>Couples ATP hydrolysis with the unwinding of duplex DNA by translocating in the 3'-5' direction.</text>
        <dbReference type="EC" id="5.6.2.4"/>
    </reaction>
</comment>